<evidence type="ECO:0000259" key="1">
    <source>
        <dbReference type="Pfam" id="PF03354"/>
    </source>
</evidence>
<evidence type="ECO:0000313" key="3">
    <source>
        <dbReference type="EMBL" id="ADY59097.1"/>
    </source>
</evidence>
<dbReference type="GO" id="GO:0004519">
    <property type="term" value="F:endonuclease activity"/>
    <property type="evidence" value="ECO:0007669"/>
    <property type="project" value="InterPro"/>
</dbReference>
<dbReference type="InterPro" id="IPR046461">
    <property type="entry name" value="TerL_ATPase"/>
</dbReference>
<dbReference type="STRING" id="756272.Plabr_1486"/>
<dbReference type="Pfam" id="PF03354">
    <property type="entry name" value="TerL_ATPase"/>
    <property type="match status" value="1"/>
</dbReference>
<dbReference type="Proteomes" id="UP000006860">
    <property type="component" value="Chromosome"/>
</dbReference>
<sequence length="515" mass="58798">MTVAEHCIQFIENLTLVGDHSGKPFLLRPWQRQIITNLYRGDVTKLFLLLSRKNGKTQIAAGICMFHLLCMKNQQILGAAASQEQASRLYDAMEQMVRADPVLNQLCEIIPSKKRIVCEATNSFYCAVTSGGDVQHGYSPTLVVMDELHSWTQPKHRKLHAALTTGFGARANPLTICISTQTADRTSLAHEEFEFARKLKGRIENGKVKRSGQNENPSYLAVLYYADEKSDWTDKNLWKRVNPALGDFLNEKFLDEEFKLAQQIPSRQNYFRQYYLNVPIDSLGKWMDMALWDKCRKPLLEDYTRFKCWGGLDIAPVNDLSVFTLLFDVDGVYHVRSWFWCPSADILQRSKIEQVPYDQWAKSGHITPCGTNTTDFSVIRRDIAAICSKYRVQKIGADRSHAYEIAQFLIEQGYDVEWFRPGFESMGKPTARLEKLVMDREIVHDGNPVMDYCISNVVCESDAAENIRPSNRLRRKQDKIDGAISLIIALGMAIWDESTPEFESVYASSDASIWL</sequence>
<evidence type="ECO:0000313" key="4">
    <source>
        <dbReference type="Proteomes" id="UP000006860"/>
    </source>
</evidence>
<proteinExistence type="predicted"/>
<organism evidence="3 4">
    <name type="scientific">Rubinisphaera brasiliensis (strain ATCC 49424 / DSM 5305 / JCM 21570 / IAM 15109 / NBRC 103401 / IFAM 1448)</name>
    <name type="common">Planctomyces brasiliensis</name>
    <dbReference type="NCBI Taxonomy" id="756272"/>
    <lineage>
        <taxon>Bacteria</taxon>
        <taxon>Pseudomonadati</taxon>
        <taxon>Planctomycetota</taxon>
        <taxon>Planctomycetia</taxon>
        <taxon>Planctomycetales</taxon>
        <taxon>Planctomycetaceae</taxon>
        <taxon>Rubinisphaera</taxon>
    </lineage>
</organism>
<dbReference type="InterPro" id="IPR046462">
    <property type="entry name" value="TerL_nuclease"/>
</dbReference>
<dbReference type="RefSeq" id="WP_013627825.1">
    <property type="nucleotide sequence ID" value="NC_015174.1"/>
</dbReference>
<dbReference type="AlphaFoldDB" id="F0SQR7"/>
<evidence type="ECO:0000259" key="2">
    <source>
        <dbReference type="Pfam" id="PF20441"/>
    </source>
</evidence>
<dbReference type="PANTHER" id="PTHR41287:SF1">
    <property type="entry name" value="PROTEIN YMFN"/>
    <property type="match status" value="1"/>
</dbReference>
<dbReference type="KEGG" id="pbs:Plabr_1486"/>
<dbReference type="Gene3D" id="3.40.50.300">
    <property type="entry name" value="P-loop containing nucleotide triphosphate hydrolases"/>
    <property type="match status" value="1"/>
</dbReference>
<dbReference type="OrthoDB" id="9760250at2"/>
<dbReference type="eggNOG" id="COG4626">
    <property type="taxonomic scope" value="Bacteria"/>
</dbReference>
<dbReference type="HOGENOM" id="CLU_026632_6_0_0"/>
<dbReference type="EMBL" id="CP002546">
    <property type="protein sequence ID" value="ADY59097.1"/>
    <property type="molecule type" value="Genomic_DNA"/>
</dbReference>
<feature type="domain" description="Terminase large subunit-like endonuclease" evidence="2">
    <location>
        <begin position="218"/>
        <end position="495"/>
    </location>
</feature>
<dbReference type="PANTHER" id="PTHR41287">
    <property type="match status" value="1"/>
</dbReference>
<name>F0SQR7_RUBBR</name>
<feature type="domain" description="Terminase large subunit-like ATPase" evidence="1">
    <location>
        <begin position="29"/>
        <end position="197"/>
    </location>
</feature>
<dbReference type="InterPro" id="IPR027417">
    <property type="entry name" value="P-loop_NTPase"/>
</dbReference>
<accession>F0SQR7</accession>
<keyword evidence="4" id="KW-1185">Reference proteome</keyword>
<reference evidence="4" key="1">
    <citation type="submission" date="2011-02" db="EMBL/GenBank/DDBJ databases">
        <title>The complete genome of Planctomyces brasiliensis DSM 5305.</title>
        <authorList>
            <person name="Lucas S."/>
            <person name="Copeland A."/>
            <person name="Lapidus A."/>
            <person name="Bruce D."/>
            <person name="Goodwin L."/>
            <person name="Pitluck S."/>
            <person name="Kyrpides N."/>
            <person name="Mavromatis K."/>
            <person name="Pagani I."/>
            <person name="Ivanova N."/>
            <person name="Ovchinnikova G."/>
            <person name="Lu M."/>
            <person name="Detter J.C."/>
            <person name="Han C."/>
            <person name="Land M."/>
            <person name="Hauser L."/>
            <person name="Markowitz V."/>
            <person name="Cheng J.-F."/>
            <person name="Hugenholtz P."/>
            <person name="Woyke T."/>
            <person name="Wu D."/>
            <person name="Tindall B."/>
            <person name="Pomrenke H.G."/>
            <person name="Brambilla E."/>
            <person name="Klenk H.-P."/>
            <person name="Eisen J.A."/>
        </authorList>
    </citation>
    <scope>NUCLEOTIDE SEQUENCE [LARGE SCALE GENOMIC DNA]</scope>
    <source>
        <strain evidence="4">ATCC 49424 / DSM 5305 / JCM 21570 / NBRC 103401 / IFAM 1448</strain>
    </source>
</reference>
<gene>
    <name evidence="3" type="ordered locus">Plabr_1486</name>
</gene>
<dbReference type="InterPro" id="IPR005021">
    <property type="entry name" value="Terminase_largesu-like"/>
</dbReference>
<protein>
    <submittedName>
        <fullName evidence="3">Terminase</fullName>
    </submittedName>
</protein>
<dbReference type="Pfam" id="PF20441">
    <property type="entry name" value="TerL_nuclease"/>
    <property type="match status" value="1"/>
</dbReference>